<name>A0A1Z5IKT4_9LACO</name>
<dbReference type="PANTHER" id="PTHR18964:SF170">
    <property type="entry name" value="SUGAR KINASE"/>
    <property type="match status" value="1"/>
</dbReference>
<dbReference type="PANTHER" id="PTHR18964">
    <property type="entry name" value="ROK (REPRESSOR, ORF, KINASE) FAMILY"/>
    <property type="match status" value="1"/>
</dbReference>
<dbReference type="AlphaFoldDB" id="A0A1Z5IKT4"/>
<dbReference type="STRING" id="1302250.GCA_001313225_03072"/>
<dbReference type="SUPFAM" id="SSF53067">
    <property type="entry name" value="Actin-like ATPase domain"/>
    <property type="match status" value="1"/>
</dbReference>
<dbReference type="Pfam" id="PF00480">
    <property type="entry name" value="ROK"/>
    <property type="match status" value="1"/>
</dbReference>
<dbReference type="OrthoDB" id="9795247at2"/>
<keyword evidence="2" id="KW-0418">Kinase</keyword>
<proteinExistence type="inferred from homology"/>
<comment type="caution">
    <text evidence="2">The sequence shown here is derived from an EMBL/GenBank/DDBJ whole genome shotgun (WGS) entry which is preliminary data.</text>
</comment>
<dbReference type="GO" id="GO:0016301">
    <property type="term" value="F:kinase activity"/>
    <property type="evidence" value="ECO:0007669"/>
    <property type="project" value="UniProtKB-KW"/>
</dbReference>
<comment type="similarity">
    <text evidence="1">Belongs to the ROK (NagC/XylR) family.</text>
</comment>
<evidence type="ECO:0000313" key="2">
    <source>
        <dbReference type="EMBL" id="GAX02258.1"/>
    </source>
</evidence>
<dbReference type="Gene3D" id="3.30.420.40">
    <property type="match status" value="2"/>
</dbReference>
<keyword evidence="2" id="KW-0808">Transferase</keyword>
<accession>A0A1Z5IKT4</accession>
<organism evidence="2 3">
    <name type="scientific">Secundilactobacillus silagei JCM 19001</name>
    <dbReference type="NCBI Taxonomy" id="1302250"/>
    <lineage>
        <taxon>Bacteria</taxon>
        <taxon>Bacillati</taxon>
        <taxon>Bacillota</taxon>
        <taxon>Bacilli</taxon>
        <taxon>Lactobacillales</taxon>
        <taxon>Lactobacillaceae</taxon>
        <taxon>Secundilactobacillus</taxon>
    </lineage>
</organism>
<dbReference type="EMBL" id="BCMG01000014">
    <property type="protein sequence ID" value="GAX02258.1"/>
    <property type="molecule type" value="Genomic_DNA"/>
</dbReference>
<dbReference type="InterPro" id="IPR000600">
    <property type="entry name" value="ROK"/>
</dbReference>
<gene>
    <name evidence="2" type="primary">nagC</name>
    <name evidence="2" type="ORF">IWT126_02323</name>
</gene>
<keyword evidence="3" id="KW-1185">Reference proteome</keyword>
<sequence>MPTQQDDNGLLAVDIGGTSVKYGYWNQQLENSGSFKTPKTWAEMHDKLLSLPSQITQPIRGVAISLPGSVDIKKGQISGTTAVPYLNGFAIRKELSDDFQLPVTIQNDANCAGLAETWIGNAKDVSSVALLIIGTGIGGSIIQDGQLLTGHDHFMGEFGYSILNGQNKTLSDLGSPVQMAKKYTRISESLAPVDAPQIFEKAKQGDKLAQNCINDMVHWLSLEVYNLITSFNPDRLLIGGGISIRDDFLEMIRNRVGTLLKQKGATVTTDIDRCRFCNASNLIGAVAQFLSEYPTLLAIK</sequence>
<evidence type="ECO:0000313" key="3">
    <source>
        <dbReference type="Proteomes" id="UP000198402"/>
    </source>
</evidence>
<dbReference type="Proteomes" id="UP000198402">
    <property type="component" value="Unassembled WGS sequence"/>
</dbReference>
<dbReference type="InterPro" id="IPR043129">
    <property type="entry name" value="ATPase_NBD"/>
</dbReference>
<evidence type="ECO:0000256" key="1">
    <source>
        <dbReference type="ARBA" id="ARBA00006479"/>
    </source>
</evidence>
<protein>
    <submittedName>
        <fullName evidence="2">Transcriptional regulator/sugar kinase NagC</fullName>
    </submittedName>
</protein>
<reference evidence="2 3" key="1">
    <citation type="submission" date="2015-11" db="EMBL/GenBank/DDBJ databases">
        <title>Draft genome sequences of new species of the genus Lactobacillus isolated from orchardgrass silage.</title>
        <authorList>
            <person name="Tohno M."/>
            <person name="Tanizawa Y."/>
            <person name="Arita M."/>
        </authorList>
    </citation>
    <scope>NUCLEOTIDE SEQUENCE [LARGE SCALE GENOMIC DNA]</scope>
    <source>
        <strain evidence="2 3">IWT126</strain>
    </source>
</reference>
<dbReference type="RefSeq" id="WP_089137286.1">
    <property type="nucleotide sequence ID" value="NZ_BCMG01000014.1"/>
</dbReference>